<feature type="coiled-coil region" evidence="2">
    <location>
        <begin position="146"/>
        <end position="208"/>
    </location>
</feature>
<accession>A0A6P7L4T9</accession>
<sequence>MESPSETPQAEASARTFSQVVFTNIPHSYSPSVAATCHYTLTAGYQPHPRDWVGIFKVGWSTTKEYHTFVWAEHSQDGQEPMTNIAVFKDYYLPKDETEFYQFCYIDNSGQVRGASTPFSFKGAAETNMESIPDDDILFITTQEQVEQSLHEKTELQKELDRIKEEFKTLKLALQKEQRDLACLKGQNEQKEKDNVLLVRELDQIKEQNGILVSTLQLKQQEVENLKVELSVQKIAQMDAQQQSKAELNKPNRSSSFDEPTSPNETHTQEKYDRAVLKIKQLKQEREELKRKLDAQTDEILSLGSKLREGERDLLKARDSVHLIQVDLQSSEKEKERLSAELQRLQELLQNVNEVKRENQELHQRLSQQEVVQNSPDGELKDLYETVARQLQDTQGKLAHEKEESVNYKTRAALLDKELQGVKKQLDRVAASLDQEKQKSSKVELQFTEAREALDEQDNKIHEKEHMIRLVCREKEDLTRENENLKNDIEGLRKVYADLQEASQYMQPDTTSADRNSSTSQQDTPEQVQHVYETIDDNPVTEEEPILVCRHCQESFPGITHIELEQHEGSHRVCPFCTLMCDSMEQSVFEDHVYSHEL</sequence>
<dbReference type="PANTHER" id="PTHR31915">
    <property type="entry name" value="SKICH DOMAIN-CONTAINING PROTEIN"/>
    <property type="match status" value="1"/>
</dbReference>
<proteinExistence type="predicted"/>
<dbReference type="GeneID" id="114845584"/>
<organism evidence="5 6">
    <name type="scientific">Betta splendens</name>
    <name type="common">Siamese fighting fish</name>
    <dbReference type="NCBI Taxonomy" id="158456"/>
    <lineage>
        <taxon>Eukaryota</taxon>
        <taxon>Metazoa</taxon>
        <taxon>Chordata</taxon>
        <taxon>Craniata</taxon>
        <taxon>Vertebrata</taxon>
        <taxon>Euteleostomi</taxon>
        <taxon>Actinopterygii</taxon>
        <taxon>Neopterygii</taxon>
        <taxon>Teleostei</taxon>
        <taxon>Neoteleostei</taxon>
        <taxon>Acanthomorphata</taxon>
        <taxon>Anabantaria</taxon>
        <taxon>Anabantiformes</taxon>
        <taxon>Anabantoidei</taxon>
        <taxon>Osphronemidae</taxon>
        <taxon>Betta</taxon>
    </lineage>
</organism>
<dbReference type="Gene3D" id="2.60.40.2840">
    <property type="match status" value="1"/>
</dbReference>
<dbReference type="Proteomes" id="UP000515150">
    <property type="component" value="Chromosome 19"/>
</dbReference>
<dbReference type="OrthoDB" id="10015001at2759"/>
<feature type="coiled-coil region" evidence="2">
    <location>
        <begin position="468"/>
        <end position="502"/>
    </location>
</feature>
<dbReference type="AlphaFoldDB" id="A0A6P7L4T9"/>
<dbReference type="InParanoid" id="A0A6P7L4T9"/>
<evidence type="ECO:0000313" key="6">
    <source>
        <dbReference type="RefSeq" id="XP_028989582.1"/>
    </source>
</evidence>
<keyword evidence="1 2" id="KW-0175">Coiled coil</keyword>
<keyword evidence="5" id="KW-1185">Reference proteome</keyword>
<gene>
    <name evidence="6" type="primary">calcoco2</name>
</gene>
<feature type="domain" description="SKICH" evidence="4">
    <location>
        <begin position="20"/>
        <end position="121"/>
    </location>
</feature>
<dbReference type="RefSeq" id="XP_028989582.1">
    <property type="nucleotide sequence ID" value="XM_029133749.3"/>
</dbReference>
<feature type="region of interest" description="Disordered" evidence="3">
    <location>
        <begin position="241"/>
        <end position="273"/>
    </location>
</feature>
<dbReference type="KEGG" id="bspl:114845584"/>
<dbReference type="InterPro" id="IPR051002">
    <property type="entry name" value="UBA_autophagy_assoc_protein"/>
</dbReference>
<dbReference type="Gene3D" id="1.10.287.1490">
    <property type="match status" value="1"/>
</dbReference>
<dbReference type="PANTHER" id="PTHR31915:SF10">
    <property type="entry name" value="CALCIUM-BINDING AND COILED-COIL DOMAIN 2"/>
    <property type="match status" value="1"/>
</dbReference>
<dbReference type="Pfam" id="PF17751">
    <property type="entry name" value="SKICH"/>
    <property type="match status" value="1"/>
</dbReference>
<evidence type="ECO:0000256" key="3">
    <source>
        <dbReference type="SAM" id="MobiDB-lite"/>
    </source>
</evidence>
<reference evidence="6" key="1">
    <citation type="submission" date="2025-08" db="UniProtKB">
        <authorList>
            <consortium name="RefSeq"/>
        </authorList>
    </citation>
    <scope>IDENTIFICATION</scope>
</reference>
<feature type="compositionally biased region" description="Polar residues" evidence="3">
    <location>
        <begin position="241"/>
        <end position="266"/>
    </location>
</feature>
<evidence type="ECO:0000256" key="1">
    <source>
        <dbReference type="ARBA" id="ARBA00023054"/>
    </source>
</evidence>
<evidence type="ECO:0000259" key="4">
    <source>
        <dbReference type="Pfam" id="PF17751"/>
    </source>
</evidence>
<dbReference type="InterPro" id="IPR041611">
    <property type="entry name" value="SKICH"/>
</dbReference>
<evidence type="ECO:0000313" key="5">
    <source>
        <dbReference type="Proteomes" id="UP000515150"/>
    </source>
</evidence>
<evidence type="ECO:0000256" key="2">
    <source>
        <dbReference type="SAM" id="Coils"/>
    </source>
</evidence>
<name>A0A6P7L4T9_BETSP</name>
<dbReference type="CTD" id="10241"/>
<feature type="region of interest" description="Disordered" evidence="3">
    <location>
        <begin position="506"/>
        <end position="525"/>
    </location>
</feature>
<protein>
    <submittedName>
        <fullName evidence="6">Calcium-binding and coiled-coil domain-containing protein 2</fullName>
    </submittedName>
</protein>